<sequence length="327" mass="36227">MALFGGFTSKLMAPLRRIGYRVLFAVGAATVVLFLAMAFLATTQGMAVLLAGLGAFVGALILSLVLPKMLVSGESSRAAQREAELKADLDVALRQRGDLIAEVERVKAQQLQFQQVRSVLRLTLLEVDSTLTDFKREDMGEREKTLSSLSGKDHLEYVGVLRRKVKVLLGIDLERLRVRADGPLLTIDGLHAEFQGVKSNEEDWLLRQMQVSGNTLLRGERTKLETEGSALSEAGERQRKDLEERLRSGVEFAAFDLALEKLGEQWLRAMLAPMGYQVQIGRLEEAGSQPFMQLLQEREQALHQHLGELRAGLLEHSPKDAPDSDPA</sequence>
<name>A0ACC6P0E6_9BURK</name>
<evidence type="ECO:0000313" key="1">
    <source>
        <dbReference type="EMBL" id="MEJ7137713.1"/>
    </source>
</evidence>
<dbReference type="EMBL" id="JAWDIE010000005">
    <property type="protein sequence ID" value="MEJ7137713.1"/>
    <property type="molecule type" value="Genomic_DNA"/>
</dbReference>
<gene>
    <name evidence="1" type="ORF">RV045_04605</name>
</gene>
<dbReference type="Proteomes" id="UP001364695">
    <property type="component" value="Unassembled WGS sequence"/>
</dbReference>
<proteinExistence type="predicted"/>
<accession>A0ACC6P0E6</accession>
<protein>
    <submittedName>
        <fullName evidence="1">Uncharacterized protein</fullName>
    </submittedName>
</protein>
<comment type="caution">
    <text evidence="1">The sequence shown here is derived from an EMBL/GenBank/DDBJ whole genome shotgun (WGS) entry which is preliminary data.</text>
</comment>
<keyword evidence="2" id="KW-1185">Reference proteome</keyword>
<organism evidence="1 2">
    <name type="scientific">Amphibiibacter pelophylacis</name>
    <dbReference type="NCBI Taxonomy" id="1799477"/>
    <lineage>
        <taxon>Bacteria</taxon>
        <taxon>Pseudomonadati</taxon>
        <taxon>Pseudomonadota</taxon>
        <taxon>Betaproteobacteria</taxon>
        <taxon>Burkholderiales</taxon>
        <taxon>Sphaerotilaceae</taxon>
        <taxon>Amphibiibacter</taxon>
    </lineage>
</organism>
<reference evidence="1" key="1">
    <citation type="submission" date="2023-10" db="EMBL/GenBank/DDBJ databases">
        <title>Amphibacter perezi, gen. nov., sp. nov. a novel taxa of the family Comamonadaceae, class Betaproteobacteria isolated from the skin microbiota of Pelophylax perezi from different populations.</title>
        <authorList>
            <person name="Costa S."/>
            <person name="Proenca D.N."/>
            <person name="Lopes I."/>
            <person name="Morais P.V."/>
        </authorList>
    </citation>
    <scope>NUCLEOTIDE SEQUENCE</scope>
    <source>
        <strain evidence="1">SL12-8</strain>
    </source>
</reference>
<evidence type="ECO:0000313" key="2">
    <source>
        <dbReference type="Proteomes" id="UP001364695"/>
    </source>
</evidence>